<gene>
    <name evidence="3" type="ORF">HDK90DRAFT_68222</name>
</gene>
<dbReference type="PANTHER" id="PTHR35394">
    <property type="entry name" value="DUF3176 DOMAIN-CONTAINING PROTEIN"/>
    <property type="match status" value="1"/>
</dbReference>
<evidence type="ECO:0000313" key="3">
    <source>
        <dbReference type="EMBL" id="KAK8225842.1"/>
    </source>
</evidence>
<dbReference type="Proteomes" id="UP001492380">
    <property type="component" value="Unassembled WGS sequence"/>
</dbReference>
<reference evidence="3 4" key="1">
    <citation type="submission" date="2024-04" db="EMBL/GenBank/DDBJ databases">
        <title>Phyllosticta paracitricarpa is synonymous to the EU quarantine fungus P. citricarpa based on phylogenomic analyses.</title>
        <authorList>
            <consortium name="Lawrence Berkeley National Laboratory"/>
            <person name="Van Ingen-Buijs V.A."/>
            <person name="Van Westerhoven A.C."/>
            <person name="Haridas S."/>
            <person name="Skiadas P."/>
            <person name="Martin F."/>
            <person name="Groenewald J.Z."/>
            <person name="Crous P.W."/>
            <person name="Seidl M.F."/>
        </authorList>
    </citation>
    <scope>NUCLEOTIDE SEQUENCE [LARGE SCALE GENOMIC DNA]</scope>
    <source>
        <strain evidence="3 4">CBS 123374</strain>
    </source>
</reference>
<feature type="transmembrane region" description="Helical" evidence="2">
    <location>
        <begin position="103"/>
        <end position="121"/>
    </location>
</feature>
<feature type="transmembrane region" description="Helical" evidence="2">
    <location>
        <begin position="564"/>
        <end position="586"/>
    </location>
</feature>
<protein>
    <submittedName>
        <fullName evidence="3">Uncharacterized protein</fullName>
    </submittedName>
</protein>
<evidence type="ECO:0000256" key="1">
    <source>
        <dbReference type="SAM" id="MobiDB-lite"/>
    </source>
</evidence>
<keyword evidence="2" id="KW-0472">Membrane</keyword>
<keyword evidence="4" id="KW-1185">Reference proteome</keyword>
<name>A0ABR1YCD5_9PEZI</name>
<evidence type="ECO:0000256" key="2">
    <source>
        <dbReference type="SAM" id="Phobius"/>
    </source>
</evidence>
<proteinExistence type="predicted"/>
<feature type="region of interest" description="Disordered" evidence="1">
    <location>
        <begin position="668"/>
        <end position="723"/>
    </location>
</feature>
<keyword evidence="2" id="KW-1133">Transmembrane helix</keyword>
<feature type="transmembrane region" description="Helical" evidence="2">
    <location>
        <begin position="65"/>
        <end position="91"/>
    </location>
</feature>
<dbReference type="EMBL" id="JBBWRZ010000011">
    <property type="protein sequence ID" value="KAK8225842.1"/>
    <property type="molecule type" value="Genomic_DNA"/>
</dbReference>
<comment type="caution">
    <text evidence="3">The sequence shown here is derived from an EMBL/GenBank/DDBJ whole genome shotgun (WGS) entry which is preliminary data.</text>
</comment>
<feature type="compositionally biased region" description="Low complexity" evidence="1">
    <location>
        <begin position="706"/>
        <end position="723"/>
    </location>
</feature>
<dbReference type="Pfam" id="PF11374">
    <property type="entry name" value="DUF3176"/>
    <property type="match status" value="1"/>
</dbReference>
<dbReference type="InterPro" id="IPR021514">
    <property type="entry name" value="DUF3176"/>
</dbReference>
<accession>A0ABR1YCD5</accession>
<organism evidence="3 4">
    <name type="scientific">Phyllosticta capitalensis</name>
    <dbReference type="NCBI Taxonomy" id="121624"/>
    <lineage>
        <taxon>Eukaryota</taxon>
        <taxon>Fungi</taxon>
        <taxon>Dikarya</taxon>
        <taxon>Ascomycota</taxon>
        <taxon>Pezizomycotina</taxon>
        <taxon>Dothideomycetes</taxon>
        <taxon>Dothideomycetes incertae sedis</taxon>
        <taxon>Botryosphaeriales</taxon>
        <taxon>Phyllostictaceae</taxon>
        <taxon>Phyllosticta</taxon>
    </lineage>
</organism>
<keyword evidence="2" id="KW-0812">Transmembrane</keyword>
<sequence length="723" mass="80761">MLRGPHLADSVSSLVQNFQPFPSNQSAMQPGPRSFELHEYQGLDQSSTLPVPPPKQMVRSRWQEFHWTIEILSCIFAAIILVALVSILAIYHDGPQPNWPHPISINTIIAIFTVAFKALLLKPVVEGLSQFKWLWFSRPKELSDLELFDQATRGPWGSACLLYDSLIKLEKRYLAIFGALLIIVALAIDPLSQGIVRYFSCAIPSLNTVAQIPRTNNYTTVGAYISTESFQLDAPMTVAVYTGLLDPPTASSVQIQCPTGNCTFPSATDGATFSSMSMCSSCDNITAMIISEESPKQDKKWTLSLPSGVRLDEWLTSSHLSGTVLNATGVANKGMESFAFEALMLQADESCKTNNKDHSYPCSSHGHSRRKSFAIRCSLEPCVKTYHANVSRFDYQETCLKSERLGPYSHSAVLANKTTLRKGTWEDCKPSKEETRTNTFQYQKRTTDDYTTWNFTLEEPLWYPPDCVWVFGYNANRTIRRFLYSQLEGSVSIAAKAAEPSSELLWMKNLWRNGTADMNTVHASMEGLALAMTSQMRQSPDPTEKLRFVTGTVYDSVTCVEVRWIWLLYPFIALFLTVIFLALAIFQGRATHQPWHNDWKSSSLALLFHGLEPETREKYGPVPKQKDMIEAAEKIRVQLVQGEEGWRFSEARQPADEEDGMAARVSAEARSDTTSLNALGRPSLRVSQTSTASLLAPSVSYDSAISTPRSQSPQPSPRRSTTI</sequence>
<evidence type="ECO:0000313" key="4">
    <source>
        <dbReference type="Proteomes" id="UP001492380"/>
    </source>
</evidence>
<feature type="transmembrane region" description="Helical" evidence="2">
    <location>
        <begin position="173"/>
        <end position="191"/>
    </location>
</feature>
<dbReference type="PANTHER" id="PTHR35394:SF5">
    <property type="entry name" value="DUF3176 DOMAIN-CONTAINING PROTEIN"/>
    <property type="match status" value="1"/>
</dbReference>